<sequence length="115" mass="13324">MGDFQVKTIRKARKPHRCCECHGLIVPGQSYEHVAGVWDGGADRFKTCMHCVEAREWAIAQKEWSWDGEHLFCFEALGESLAGLAPEIYPGDGRRFRAYRLRCEMQNRRRTSVQH</sequence>
<name>A0ABM7L290_9PSED</name>
<accession>A0ABM7L290</accession>
<dbReference type="Proteomes" id="UP001064896">
    <property type="component" value="Chromosome"/>
</dbReference>
<keyword evidence="2" id="KW-1185">Reference proteome</keyword>
<organism evidence="1 2">
    <name type="scientific">Pseudomonas solani</name>
    <dbReference type="NCBI Taxonomy" id="2731552"/>
    <lineage>
        <taxon>Bacteria</taxon>
        <taxon>Pseudomonadati</taxon>
        <taxon>Pseudomonadota</taxon>
        <taxon>Gammaproteobacteria</taxon>
        <taxon>Pseudomonadales</taxon>
        <taxon>Pseudomonadaceae</taxon>
        <taxon>Pseudomonas</taxon>
    </lineage>
</organism>
<proteinExistence type="predicted"/>
<protein>
    <submittedName>
        <fullName evidence="1">Uncharacterized protein</fullName>
    </submittedName>
</protein>
<evidence type="ECO:0000313" key="2">
    <source>
        <dbReference type="Proteomes" id="UP001064896"/>
    </source>
</evidence>
<gene>
    <name evidence="1" type="ORF">PSm6_00480</name>
</gene>
<evidence type="ECO:0000313" key="1">
    <source>
        <dbReference type="EMBL" id="BCD83641.1"/>
    </source>
</evidence>
<dbReference type="RefSeq" id="WP_265169233.1">
    <property type="nucleotide sequence ID" value="NZ_AP023081.1"/>
</dbReference>
<dbReference type="EMBL" id="AP023081">
    <property type="protein sequence ID" value="BCD83641.1"/>
    <property type="molecule type" value="Genomic_DNA"/>
</dbReference>
<reference evidence="1" key="1">
    <citation type="submission" date="2020-05" db="EMBL/GenBank/DDBJ databases">
        <title>Complete genome sequence of Pseudomonas sp. Sm006.</title>
        <authorList>
            <person name="Takeuchi K."/>
            <person name="Someya N."/>
        </authorList>
    </citation>
    <scope>NUCLEOTIDE SEQUENCE</scope>
    <source>
        <strain evidence="1">Sm006</strain>
    </source>
</reference>